<dbReference type="FunFam" id="2.10.25.10:FF:000011">
    <property type="entry name" value="Cadherin EGF LAG seven-pass G-type receptor"/>
    <property type="match status" value="1"/>
</dbReference>
<feature type="domain" description="Laminin IV type A" evidence="17">
    <location>
        <begin position="527"/>
        <end position="698"/>
    </location>
</feature>
<dbReference type="InterPro" id="IPR050440">
    <property type="entry name" value="Laminin/Netrin_ECM"/>
</dbReference>
<dbReference type="Pfam" id="PF00053">
    <property type="entry name" value="EGF_laminin"/>
    <property type="match status" value="13"/>
</dbReference>
<dbReference type="FunFam" id="2.10.25.10:FF:000580">
    <property type="entry name" value="Wing blister, isoform B"/>
    <property type="match status" value="1"/>
</dbReference>
<keyword evidence="7 12" id="KW-1015">Disulfide bond</keyword>
<dbReference type="HOGENOM" id="CLU_000301_0_0_1"/>
<dbReference type="PANTHER" id="PTHR10574">
    <property type="entry name" value="NETRIN/LAMININ-RELATED"/>
    <property type="match status" value="1"/>
</dbReference>
<feature type="disulfide bond" evidence="12">
    <location>
        <begin position="1052"/>
        <end position="1061"/>
    </location>
</feature>
<dbReference type="InterPro" id="IPR002049">
    <property type="entry name" value="LE_dom"/>
</dbReference>
<feature type="domain" description="Laminin EGF-like" evidence="16">
    <location>
        <begin position="844"/>
        <end position="888"/>
    </location>
</feature>
<feature type="disulfide bond" evidence="12">
    <location>
        <begin position="1147"/>
        <end position="1156"/>
    </location>
</feature>
<keyword evidence="8" id="KW-0325">Glycoprotein</keyword>
<dbReference type="Pfam" id="PF00052">
    <property type="entry name" value="Laminin_B"/>
    <property type="match status" value="2"/>
</dbReference>
<feature type="disulfide bond" evidence="12">
    <location>
        <begin position="936"/>
        <end position="948"/>
    </location>
</feature>
<feature type="disulfide bond" evidence="12">
    <location>
        <begin position="910"/>
        <end position="919"/>
    </location>
</feature>
<dbReference type="EMBL" id="KQ971343">
    <property type="protein sequence ID" value="EFA04469.2"/>
    <property type="molecule type" value="Genomic_DNA"/>
</dbReference>
<feature type="domain" description="Laminin EGF-like" evidence="16">
    <location>
        <begin position="458"/>
        <end position="506"/>
    </location>
</feature>
<feature type="coiled-coil region" evidence="13">
    <location>
        <begin position="1670"/>
        <end position="1728"/>
    </location>
</feature>
<dbReference type="InterPro" id="IPR056863">
    <property type="entry name" value="LMN_ATRN_NET-like_EGF"/>
</dbReference>
<dbReference type="Gene3D" id="2.10.25.10">
    <property type="entry name" value="Laminin"/>
    <property type="match status" value="14"/>
</dbReference>
<keyword evidence="6" id="KW-0084">Basement membrane</keyword>
<dbReference type="Pfam" id="PF00054">
    <property type="entry name" value="Laminin_G_1"/>
    <property type="match status" value="1"/>
</dbReference>
<dbReference type="InterPro" id="IPR000742">
    <property type="entry name" value="EGF"/>
</dbReference>
<feature type="coiled-coil region" evidence="13">
    <location>
        <begin position="2060"/>
        <end position="2127"/>
    </location>
</feature>
<feature type="domain" description="Laminin EGF-like" evidence="16">
    <location>
        <begin position="1529"/>
        <end position="1576"/>
    </location>
</feature>
<dbReference type="Gene3D" id="2.60.120.260">
    <property type="entry name" value="Galactose-binding domain-like"/>
    <property type="match status" value="1"/>
</dbReference>
<feature type="disulfide bond" evidence="12">
    <location>
        <begin position="1127"/>
        <end position="1139"/>
    </location>
</feature>
<evidence type="ECO:0000256" key="3">
    <source>
        <dbReference type="ARBA" id="ARBA00022530"/>
    </source>
</evidence>
<feature type="disulfide bond" evidence="12">
    <location>
        <begin position="889"/>
        <end position="901"/>
    </location>
</feature>
<feature type="chain" id="PRO_5007310657" evidence="14">
    <location>
        <begin position="19"/>
        <end position="3012"/>
    </location>
</feature>
<evidence type="ECO:0000259" key="18">
    <source>
        <dbReference type="PROSITE" id="PS51117"/>
    </source>
</evidence>
<feature type="domain" description="Laminin G" evidence="15">
    <location>
        <begin position="2288"/>
        <end position="2632"/>
    </location>
</feature>
<dbReference type="PROSITE" id="PS50025">
    <property type="entry name" value="LAM_G_DOMAIN"/>
    <property type="match status" value="3"/>
</dbReference>
<dbReference type="PROSITE" id="PS00022">
    <property type="entry name" value="EGF_1"/>
    <property type="match status" value="2"/>
</dbReference>
<feature type="domain" description="Laminin EGF-like" evidence="16">
    <location>
        <begin position="1475"/>
        <end position="1528"/>
    </location>
</feature>
<comment type="subunit">
    <text evidence="10">Laminin is a complex glycoprotein, consisting of three different polypeptide chains (alpha, beta, gamma), which are bound to each other by disulfide bonds into a cross-shaped molecule comprising one long and three short arms with globules at each end.</text>
</comment>
<dbReference type="Gene3D" id="2.60.120.200">
    <property type="match status" value="4"/>
</dbReference>
<dbReference type="Pfam" id="PF02210">
    <property type="entry name" value="Laminin_G_2"/>
    <property type="match status" value="2"/>
</dbReference>
<reference evidence="19 20" key="1">
    <citation type="journal article" date="2008" name="Nature">
        <title>The genome of the model beetle and pest Tribolium castaneum.</title>
        <authorList>
            <consortium name="Tribolium Genome Sequencing Consortium"/>
            <person name="Richards S."/>
            <person name="Gibbs R.A."/>
            <person name="Weinstock G.M."/>
            <person name="Brown S.J."/>
            <person name="Denell R."/>
            <person name="Beeman R.W."/>
            <person name="Gibbs R."/>
            <person name="Beeman R.W."/>
            <person name="Brown S.J."/>
            <person name="Bucher G."/>
            <person name="Friedrich M."/>
            <person name="Grimmelikhuijzen C.J."/>
            <person name="Klingler M."/>
            <person name="Lorenzen M."/>
            <person name="Richards S."/>
            <person name="Roth S."/>
            <person name="Schroder R."/>
            <person name="Tautz D."/>
            <person name="Zdobnov E.M."/>
            <person name="Muzny D."/>
            <person name="Gibbs R.A."/>
            <person name="Weinstock G.M."/>
            <person name="Attaway T."/>
            <person name="Bell S."/>
            <person name="Buhay C.J."/>
            <person name="Chandrabose M.N."/>
            <person name="Chavez D."/>
            <person name="Clerk-Blankenburg K.P."/>
            <person name="Cree A."/>
            <person name="Dao M."/>
            <person name="Davis C."/>
            <person name="Chacko J."/>
            <person name="Dinh H."/>
            <person name="Dugan-Rocha S."/>
            <person name="Fowler G."/>
            <person name="Garner T.T."/>
            <person name="Garnes J."/>
            <person name="Gnirke A."/>
            <person name="Hawes A."/>
            <person name="Hernandez J."/>
            <person name="Hines S."/>
            <person name="Holder M."/>
            <person name="Hume J."/>
            <person name="Jhangiani S.N."/>
            <person name="Joshi V."/>
            <person name="Khan Z.M."/>
            <person name="Jackson L."/>
            <person name="Kovar C."/>
            <person name="Kowis A."/>
            <person name="Lee S."/>
            <person name="Lewis L.R."/>
            <person name="Margolis J."/>
            <person name="Morgan M."/>
            <person name="Nazareth L.V."/>
            <person name="Nguyen N."/>
            <person name="Okwuonu G."/>
            <person name="Parker D."/>
            <person name="Richards S."/>
            <person name="Ruiz S.J."/>
            <person name="Santibanez J."/>
            <person name="Savard J."/>
            <person name="Scherer S.E."/>
            <person name="Schneider B."/>
            <person name="Sodergren E."/>
            <person name="Tautz D."/>
            <person name="Vattahil S."/>
            <person name="Villasana D."/>
            <person name="White C.S."/>
            <person name="Wright R."/>
            <person name="Park Y."/>
            <person name="Beeman R.W."/>
            <person name="Lord J."/>
            <person name="Oppert B."/>
            <person name="Lorenzen M."/>
            <person name="Brown S."/>
            <person name="Wang L."/>
            <person name="Savard J."/>
            <person name="Tautz D."/>
            <person name="Richards S."/>
            <person name="Weinstock G."/>
            <person name="Gibbs R.A."/>
            <person name="Liu Y."/>
            <person name="Worley K."/>
            <person name="Weinstock G."/>
            <person name="Elsik C.G."/>
            <person name="Reese J.T."/>
            <person name="Elhaik E."/>
            <person name="Landan G."/>
            <person name="Graur D."/>
            <person name="Arensburger P."/>
            <person name="Atkinson P."/>
            <person name="Beeman R.W."/>
            <person name="Beidler J."/>
            <person name="Brown S.J."/>
            <person name="Demuth J.P."/>
            <person name="Drury D.W."/>
            <person name="Du Y.Z."/>
            <person name="Fujiwara H."/>
            <person name="Lorenzen M."/>
            <person name="Maselli V."/>
            <person name="Osanai M."/>
            <person name="Park Y."/>
            <person name="Robertson H.M."/>
            <person name="Tu Z."/>
            <person name="Wang J.J."/>
            <person name="Wang S."/>
            <person name="Richards S."/>
            <person name="Song H."/>
            <person name="Zhang L."/>
            <person name="Sodergren E."/>
            <person name="Werner D."/>
            <person name="Stanke M."/>
            <person name="Morgenstern B."/>
            <person name="Solovyev V."/>
            <person name="Kosarev P."/>
            <person name="Brown G."/>
            <person name="Chen H.C."/>
            <person name="Ermolaeva O."/>
            <person name="Hlavina W."/>
            <person name="Kapustin Y."/>
            <person name="Kiryutin B."/>
            <person name="Kitts P."/>
            <person name="Maglott D."/>
            <person name="Pruitt K."/>
            <person name="Sapojnikov V."/>
            <person name="Souvorov A."/>
            <person name="Mackey A.J."/>
            <person name="Waterhouse R.M."/>
            <person name="Wyder S."/>
            <person name="Zdobnov E.M."/>
            <person name="Zdobnov E.M."/>
            <person name="Wyder S."/>
            <person name="Kriventseva E.V."/>
            <person name="Kadowaki T."/>
            <person name="Bork P."/>
            <person name="Aranda M."/>
            <person name="Bao R."/>
            <person name="Beermann A."/>
            <person name="Berns N."/>
            <person name="Bolognesi R."/>
            <person name="Bonneton F."/>
            <person name="Bopp D."/>
            <person name="Brown S.J."/>
            <person name="Bucher G."/>
            <person name="Butts T."/>
            <person name="Chaumot A."/>
            <person name="Denell R.E."/>
            <person name="Ferrier D.E."/>
            <person name="Friedrich M."/>
            <person name="Gordon C.M."/>
            <person name="Jindra M."/>
            <person name="Klingler M."/>
            <person name="Lan Q."/>
            <person name="Lattorff H.M."/>
            <person name="Laudet V."/>
            <person name="von Levetsow C."/>
            <person name="Liu Z."/>
            <person name="Lutz R."/>
            <person name="Lynch J.A."/>
            <person name="da Fonseca R.N."/>
            <person name="Posnien N."/>
            <person name="Reuter R."/>
            <person name="Roth S."/>
            <person name="Savard J."/>
            <person name="Schinko J.B."/>
            <person name="Schmitt C."/>
            <person name="Schoppmeier M."/>
            <person name="Schroder R."/>
            <person name="Shippy T.D."/>
            <person name="Simonnet F."/>
            <person name="Marques-Souza H."/>
            <person name="Tautz D."/>
            <person name="Tomoyasu Y."/>
            <person name="Trauner J."/>
            <person name="Van der Zee M."/>
            <person name="Vervoort M."/>
            <person name="Wittkopp N."/>
            <person name="Wimmer E.A."/>
            <person name="Yang X."/>
            <person name="Jones A.K."/>
            <person name="Sattelle D.B."/>
            <person name="Ebert P.R."/>
            <person name="Nelson D."/>
            <person name="Scott J.G."/>
            <person name="Beeman R.W."/>
            <person name="Muthukrishnan S."/>
            <person name="Kramer K.J."/>
            <person name="Arakane Y."/>
            <person name="Beeman R.W."/>
            <person name="Zhu Q."/>
            <person name="Hogenkamp D."/>
            <person name="Dixit R."/>
            <person name="Oppert B."/>
            <person name="Jiang H."/>
            <person name="Zou Z."/>
            <person name="Marshall J."/>
            <person name="Elpidina E."/>
            <person name="Vinokurov K."/>
            <person name="Oppert C."/>
            <person name="Zou Z."/>
            <person name="Evans J."/>
            <person name="Lu Z."/>
            <person name="Zhao P."/>
            <person name="Sumathipala N."/>
            <person name="Altincicek B."/>
            <person name="Vilcinskas A."/>
            <person name="Williams M."/>
            <person name="Hultmark D."/>
            <person name="Hetru C."/>
            <person name="Jiang H."/>
            <person name="Grimmelikhuijzen C.J."/>
            <person name="Hauser F."/>
            <person name="Cazzamali G."/>
            <person name="Williamson M."/>
            <person name="Park Y."/>
            <person name="Li B."/>
            <person name="Tanaka Y."/>
            <person name="Predel R."/>
            <person name="Neupert S."/>
            <person name="Schachtner J."/>
            <person name="Verleyen P."/>
            <person name="Raible F."/>
            <person name="Bork P."/>
            <person name="Friedrich M."/>
            <person name="Walden K.K."/>
            <person name="Robertson H.M."/>
            <person name="Angeli S."/>
            <person name="Foret S."/>
            <person name="Bucher G."/>
            <person name="Schuetz S."/>
            <person name="Maleszka R."/>
            <person name="Wimmer E.A."/>
            <person name="Beeman R.W."/>
            <person name="Lorenzen M."/>
            <person name="Tomoyasu Y."/>
            <person name="Miller S.C."/>
            <person name="Grossmann D."/>
            <person name="Bucher G."/>
        </authorList>
    </citation>
    <scope>NUCLEOTIDE SEQUENCE [LARGE SCALE GENOMIC DNA]</scope>
    <source>
        <strain evidence="19 20">Georgia GA2</strain>
    </source>
</reference>
<feature type="disulfide bond" evidence="12">
    <location>
        <begin position="749"/>
        <end position="758"/>
    </location>
</feature>
<dbReference type="InterPro" id="IPR000034">
    <property type="entry name" value="Laminin_IV"/>
</dbReference>
<dbReference type="SMART" id="SM00281">
    <property type="entry name" value="LamB"/>
    <property type="match status" value="1"/>
</dbReference>
<keyword evidence="3" id="KW-0272">Extracellular matrix</keyword>
<feature type="disulfide bond" evidence="12">
    <location>
        <begin position="1500"/>
        <end position="1509"/>
    </location>
</feature>
<dbReference type="GO" id="GO:0048468">
    <property type="term" value="P:cell development"/>
    <property type="evidence" value="ECO:0007669"/>
    <property type="project" value="UniProtKB-ARBA"/>
</dbReference>
<dbReference type="SMART" id="SM00282">
    <property type="entry name" value="LamG"/>
    <property type="match status" value="3"/>
</dbReference>
<dbReference type="Pfam" id="PF00055">
    <property type="entry name" value="Laminin_N"/>
    <property type="match status" value="1"/>
</dbReference>
<dbReference type="Pfam" id="PF24973">
    <property type="entry name" value="EGF_LMN_ATRN"/>
    <property type="match status" value="3"/>
</dbReference>
<feature type="disulfide bond" evidence="12">
    <location>
        <begin position="957"/>
        <end position="966"/>
    </location>
</feature>
<dbReference type="GO" id="GO:0009888">
    <property type="term" value="P:tissue development"/>
    <property type="evidence" value="ECO:0007669"/>
    <property type="project" value="UniProtKB-ARBA"/>
</dbReference>
<keyword evidence="2" id="KW-0964">Secreted</keyword>
<dbReference type="GO" id="GO:0007155">
    <property type="term" value="P:cell adhesion"/>
    <property type="evidence" value="ECO:0007669"/>
    <property type="project" value="UniProtKB-ARBA"/>
</dbReference>
<dbReference type="FunFam" id="2.10.25.10:FF:000242">
    <property type="entry name" value="Laminin subunit alpha 1"/>
    <property type="match status" value="2"/>
</dbReference>
<dbReference type="SMART" id="SM00181">
    <property type="entry name" value="EGF"/>
    <property type="match status" value="14"/>
</dbReference>
<feature type="domain" description="Laminin G" evidence="15">
    <location>
        <begin position="2654"/>
        <end position="2828"/>
    </location>
</feature>
<comment type="caution">
    <text evidence="12">Lacks conserved residue(s) required for the propagation of feature annotation.</text>
</comment>
<dbReference type="SMART" id="SM00136">
    <property type="entry name" value="LamNT"/>
    <property type="match status" value="1"/>
</dbReference>
<keyword evidence="5" id="KW-0677">Repeat</keyword>
<feature type="disulfide bond" evidence="12">
    <location>
        <begin position="477"/>
        <end position="486"/>
    </location>
</feature>
<evidence type="ECO:0000256" key="6">
    <source>
        <dbReference type="ARBA" id="ARBA00022869"/>
    </source>
</evidence>
<evidence type="ECO:0000256" key="7">
    <source>
        <dbReference type="ARBA" id="ARBA00023157"/>
    </source>
</evidence>
<evidence type="ECO:0000256" key="1">
    <source>
        <dbReference type="ARBA" id="ARBA00004302"/>
    </source>
</evidence>
<dbReference type="FunFam" id="2.10.25.10:FF:000188">
    <property type="entry name" value="Laminin subunit gamma 2"/>
    <property type="match status" value="1"/>
</dbReference>
<dbReference type="SUPFAM" id="SSF49899">
    <property type="entry name" value="Concanavalin A-like lectins/glucanases"/>
    <property type="match status" value="4"/>
</dbReference>
<feature type="domain" description="Laminin EGF-like" evidence="16">
    <location>
        <begin position="1429"/>
        <end position="1474"/>
    </location>
</feature>
<feature type="domain" description="Laminin EGF-like" evidence="16">
    <location>
        <begin position="889"/>
        <end position="935"/>
    </location>
</feature>
<dbReference type="Proteomes" id="UP000007266">
    <property type="component" value="Linkage group 5"/>
</dbReference>
<dbReference type="SUPFAM" id="SSF57196">
    <property type="entry name" value="EGF/Laminin"/>
    <property type="match status" value="13"/>
</dbReference>
<feature type="disulfide bond" evidence="12">
    <location>
        <begin position="1531"/>
        <end position="1548"/>
    </location>
</feature>
<feature type="disulfide bond" evidence="12">
    <location>
        <begin position="1512"/>
        <end position="1526"/>
    </location>
</feature>
<accession>D6WJN1</accession>
<comment type="subcellular location">
    <subcellularLocation>
        <location evidence="1">Secreted</location>
        <location evidence="1">Extracellular space</location>
        <location evidence="1">Extracellular matrix</location>
        <location evidence="1">Basement membrane</location>
    </subcellularLocation>
</comment>
<dbReference type="SUPFAM" id="SSF58104">
    <property type="entry name" value="Methyl-accepting chemotaxis protein (MCP) signaling domain"/>
    <property type="match status" value="1"/>
</dbReference>
<evidence type="ECO:0000256" key="5">
    <source>
        <dbReference type="ARBA" id="ARBA00022737"/>
    </source>
</evidence>
<dbReference type="CDD" id="cd00055">
    <property type="entry name" value="EGF_Lam"/>
    <property type="match status" value="16"/>
</dbReference>
<dbReference type="FunFam" id="2.10.25.10:FF:000574">
    <property type="entry name" value="laminin subunit alpha-1 isoform X1"/>
    <property type="match status" value="1"/>
</dbReference>
<feature type="disulfide bond" evidence="12">
    <location>
        <begin position="861"/>
        <end position="870"/>
    </location>
</feature>
<feature type="domain" description="Laminin EGF-like" evidence="16">
    <location>
        <begin position="410"/>
        <end position="457"/>
    </location>
</feature>
<proteinExistence type="predicted"/>
<dbReference type="SUPFAM" id="SSF49785">
    <property type="entry name" value="Galactose-binding domain-like"/>
    <property type="match status" value="1"/>
</dbReference>
<evidence type="ECO:0000256" key="13">
    <source>
        <dbReference type="SAM" id="Coils"/>
    </source>
</evidence>
<evidence type="ECO:0000256" key="11">
    <source>
        <dbReference type="PROSITE-ProRule" id="PRU00122"/>
    </source>
</evidence>
<dbReference type="Gene3D" id="1.10.287.950">
    <property type="entry name" value="Methyl-accepting chemotaxis protein"/>
    <property type="match status" value="1"/>
</dbReference>
<feature type="domain" description="Laminin EGF-like" evidence="16">
    <location>
        <begin position="1127"/>
        <end position="1171"/>
    </location>
</feature>
<feature type="disulfide bond" evidence="12">
    <location>
        <begin position="1550"/>
        <end position="1559"/>
    </location>
</feature>
<feature type="domain" description="Laminin EGF-like" evidence="16">
    <location>
        <begin position="984"/>
        <end position="1030"/>
    </location>
</feature>
<evidence type="ECO:0000256" key="10">
    <source>
        <dbReference type="ARBA" id="ARBA00065619"/>
    </source>
</evidence>
<feature type="domain" description="Laminin EGF-like" evidence="16">
    <location>
        <begin position="731"/>
        <end position="779"/>
    </location>
</feature>
<evidence type="ECO:0000259" key="17">
    <source>
        <dbReference type="PROSITE" id="PS51115"/>
    </source>
</evidence>
<dbReference type="GO" id="GO:0005604">
    <property type="term" value="C:basement membrane"/>
    <property type="evidence" value="ECO:0007669"/>
    <property type="project" value="UniProtKB-SubCell"/>
</dbReference>
<dbReference type="FunFam" id="2.60.120.260:FF:000154">
    <property type="entry name" value="laminin subunit alpha-1 isoform X1"/>
    <property type="match status" value="1"/>
</dbReference>
<dbReference type="GO" id="GO:0048513">
    <property type="term" value="P:animal organ development"/>
    <property type="evidence" value="ECO:0007669"/>
    <property type="project" value="UniProtKB-ARBA"/>
</dbReference>
<dbReference type="CDD" id="cd00110">
    <property type="entry name" value="LamG"/>
    <property type="match status" value="3"/>
</dbReference>
<reference evidence="19 20" key="2">
    <citation type="journal article" date="2010" name="Nucleic Acids Res.">
        <title>BeetleBase in 2010: revisions to provide comprehensive genomic information for Tribolium castaneum.</title>
        <authorList>
            <person name="Kim H.S."/>
            <person name="Murphy T."/>
            <person name="Xia J."/>
            <person name="Caragea D."/>
            <person name="Park Y."/>
            <person name="Beeman R.W."/>
            <person name="Lorenzen M.D."/>
            <person name="Butcher S."/>
            <person name="Manak J.R."/>
            <person name="Brown S.J."/>
        </authorList>
    </citation>
    <scope>GENOME REANNOTATION</scope>
    <source>
        <strain evidence="19 20">Georgia GA2</strain>
    </source>
</reference>
<feature type="domain" description="Laminin G" evidence="15">
    <location>
        <begin position="2833"/>
        <end position="3010"/>
    </location>
</feature>
<dbReference type="SMART" id="SM00180">
    <property type="entry name" value="EGF_Lam"/>
    <property type="match status" value="17"/>
</dbReference>
<dbReference type="PRINTS" id="PR00011">
    <property type="entry name" value="EGFLAMININ"/>
</dbReference>
<feature type="domain" description="Laminin EGF-like" evidence="16">
    <location>
        <begin position="1031"/>
        <end position="1078"/>
    </location>
</feature>
<feature type="disulfide bond" evidence="11">
    <location>
        <begin position="2801"/>
        <end position="2828"/>
    </location>
</feature>
<dbReference type="PANTHER" id="PTHR10574:SF428">
    <property type="entry name" value="LAMININ SUBUNIT ALPHA-1-LIKE PROTEIN"/>
    <property type="match status" value="1"/>
</dbReference>
<dbReference type="PROSITE" id="PS51115">
    <property type="entry name" value="LAMININ_IVA"/>
    <property type="match status" value="1"/>
</dbReference>
<organism evidence="19 20">
    <name type="scientific">Tribolium castaneum</name>
    <name type="common">Red flour beetle</name>
    <dbReference type="NCBI Taxonomy" id="7070"/>
    <lineage>
        <taxon>Eukaryota</taxon>
        <taxon>Metazoa</taxon>
        <taxon>Ecdysozoa</taxon>
        <taxon>Arthropoda</taxon>
        <taxon>Hexapoda</taxon>
        <taxon>Insecta</taxon>
        <taxon>Pterygota</taxon>
        <taxon>Neoptera</taxon>
        <taxon>Endopterygota</taxon>
        <taxon>Coleoptera</taxon>
        <taxon>Polyphaga</taxon>
        <taxon>Cucujiformia</taxon>
        <taxon>Tenebrionidae</taxon>
        <taxon>Tenebrionidae incertae sedis</taxon>
        <taxon>Tribolium</taxon>
    </lineage>
</organism>
<feature type="disulfide bond" evidence="11">
    <location>
        <begin position="2983"/>
        <end position="3010"/>
    </location>
</feature>
<feature type="disulfide bond" evidence="12">
    <location>
        <begin position="1529"/>
        <end position="1541"/>
    </location>
</feature>
<feature type="disulfide bond" evidence="12">
    <location>
        <begin position="433"/>
        <end position="442"/>
    </location>
</feature>
<feature type="disulfide bond" evidence="12">
    <location>
        <begin position="984"/>
        <end position="996"/>
    </location>
</feature>
<feature type="coiled-coil region" evidence="13">
    <location>
        <begin position="1758"/>
        <end position="1882"/>
    </location>
</feature>
<name>D6WJN1_TRICA</name>
<dbReference type="PROSITE" id="PS50027">
    <property type="entry name" value="EGF_LAM_2"/>
    <property type="match status" value="12"/>
</dbReference>
<keyword evidence="4 14" id="KW-0732">Signal</keyword>
<keyword evidence="20" id="KW-1185">Reference proteome</keyword>
<sequence>MWLRTTVLLVCTFFLAEAGRFKKQGHKHLKTFNQVSRRNVSSNFGLWPSSFNLATKAIISANATCGENGREEFCRMLEGGKGRCGICDNFSTDPGKKHPISYAIDGTHRWWQSPALFYGSKYEYVTITIDLKQIYQITDIIIKSANSLRPGTWILERSLEGKNYEPWQYFARNDKECFERFGIPGTKGKPHYFTDTEIICTSFYSKLTPMENGEIHTSLINGRPGANESSPELLEFTKARYVRLRLMGLRGTVEPLPYWFSQDILKEKKLFYTIRDISIVGYCVCNGHAENCRHNVASGHPECECAHHTCGPNCDRCCPMYNQRQWGPGSSRDARQCLPCNCHGHATSCHYDESVDKAGLSMDINGNYQGGGVCDNCTAHTTGINCERCLPGYYRPYGTVIYADKPCLKCDCELPGSAGTCTQEGEQAGNCHCLPGYEGEKCDKCAKGFKGWPSCEPCPCDPRGAQRTDDCEGDCLCKDHVEGKFCDRCKSGFFALRSENPDGCTPCYCSGMTNLCEAATGTPKQIQTLENWLTTNQKISEVSKPIWDFKGIFSMGSYEFSTSESLYWLAPEVYLSNKLEYYGSVFLFKVHWVIMRGDTSGKPTMGPNMIIVGPNGLKIAHGNESLTVSNATFEIRLKESNWYHLDSNLSVSRSEFLRVLSNISHILLRATFHTDQIESLLEEATMRADSQSAHEVEKCLCPSGYAGLSCEMCAFGHVRIETNAESYCAKCDCNGHSETCNPDTGECFCQHNTTGENCERCKPGFYGNPLRGTKEACKKCACPLENDENNFSPSCQLDYLNEDSEEESYVCTQCPKGYTGDHCEICDDGYFGNPMELGNVCKPCDCNGSPCDKVTGQCLNCKGNTEGWRCEKCKPGYYGDALMSNCIPCQCDTIGSLSKNCDQETGQCQCRERFTERTCNTCEPGYGNVTGLCVACACNKIGSTSPICDQHTGLCDCKPGVDGFYCDACQNAYYGLSETGCKECNCDEQGSKIQACDPITGQCQCKPHYIGPKCDKCKPGYWKTKSGCAPCNCNYNGSTSLNCNPQTGLCPCKPGVEGRNCDTCKDKHYGNVATGCKICDPCEKPGHICHPETGKCVCPPLTTGTNCDRCVANAYNLEPGKVGCKPCDCSKTGSSNQQCDESGRCSCKTGFEGEKCNRCTFDYYNYPNCRKCGCDIGGTRPEECINGLCKCSQDGCKCKANVEGRHCNKCKVGTFGIFPTHIAGCLDCFCSNRSTKCSASRSVWEPIRSTNVRKLPPRECVNKISCWQLPDKFHGDLIRSYGGYLRLSTNESGHFNVYLTGNGVTLESVSNPSGYVNILETSWKLKFNTLLPYECHGFLTRPCLLVVLQNVTQIQLEHKPPTGHLTFHDVVIDKESNLSDKTHEQCLCPNKYTSSSCQDPSTGYYRYYPKETEPGFNYIDRIIGVAKPCQCNNRSNTCDKNTGHCLNCTDSTTGPHCELCAEGHYMDPSGKCLPCLCPSESQNFAQNCTPNGRHNFICICKRGYSGHRCDKCENDYWGNPQAGGTCQPCNCNAYGSESLKCDKTTGQCKCKPGFTGEKCSKCSSSRNVIQDGVCVPCDECTQILFHTIDELSNSLNDTLDSVKGGIGPPWTRLKEINDRHNIYSYQFDNLETARKLINEANIPEMEKRVEKINQNLPKRNEILSEQTKIINEMSQEAQTLSKTVQELDDRVNTLIENVNGFGKSQVDVNEALREAKEILDEITDIANEAPLFQYDDVFKKCQKLLDDVNQIYANEINTSEVEKKLAELRHRLTKLRKLLDNTERTNQLAQTKNEQNRKRIRDVQDTLERINAHNYIVTRDIEDALRKINATNDLLNDLETIYQLLAKTDLENATKDLENDELDELYDTLSSVRDHVRKLQDKVKFYKTVFNFTSEEWTKINASASYDNIVKGIEEARREAKEARDITLKALEKLYPPGDDSLNDKTNLAKAFSDRIQKRILNLKNLSDEFAKTSELLEDLKRDILFNGKNNNELNAFLRDIQKDIRNQSDVISKLKKSKNDARNVSSMIASIEQRVKDTNISLQYELTKSYYNYLNLTSARDIAKLMERVKKTRKELENINVSLNNTATDQAKDLNANKFKSTDNNLKMIQEQIEQLTKKIRDANERVESVDYGVNITKCERLYKVQNDIFRSLKIRFKCKTCNLFEISNSRNQRISLHYEDETVLVTWNGHNASIGSSNLVSIQRTGTNTLRIDSDKGRKTLSNIAPFFIEDTHPLKIGNFEKNNSTEAAIHRIILNGQTIGLWKFNQSKGQCLGFVQNTSNDGLEDVFFAGNGYRHLQKDSLRALNPTQLNFKFYFSTFDENSLLFVAQDTTNISSFVALNLVEGKVELKVRHVDGTSVTLTSKGKYNNAKDTTVEVTMLYGGEKQTYALNVLTSEEEPQEQSRVLTKANVYKIKKSEVFIGGVSSSFKDQIPIDTTSFLGNLKVSSEKLVVISQNSFSYNIEPQLQNLELNKTWFSGYGFVNLRVPASYRNFAFHFRPVHVENHFVMNLGDEIDVYLDKAHLIFKTASSELPFQTPICVNSSYFVNINATSVSVNGNEMTWTQPLDDPKFRKVYLGAYKTNNRRNFSGSIRDIFIDDRPVTFNTNTVKSFARVQIGRDHPETLQTKSECMNFMQNTERYFRTPDYKTEPQAFKFGDKSNSYVFIKNTFGGKKLLMEFQFRTFYPNGLLFLAHSLHKNLTFYTVLEVHGGDIRLRVQGHKPKKTNMTNRLNDGLWHHVLVEQILGKKRWRIIVKVDKKWKVKDRTQRNNFNGDFYFGGVSEHYDVHKKLRNELLPFRGCIRSLKINKNLQVVKNNNNVFYNNIGQCFQNVEEGAYFGGDAYAIYKYDFKVDKYLELGFEFKTGEPNGILLSVSNPGNSPALSVELQSGAVVMTIDMGNGIISKVTNSPHSDATLANNEWHNLTALYSSFELTVNVDGVRKSWVQSDVNSMVDEIEAPLYIGGLPINAPSGTLKIKENFKGCIRKFKIGDALMDWTDMKELNNVQINSCLV</sequence>
<dbReference type="FunFam" id="2.10.25.10:FF:000189">
    <property type="entry name" value="Laminin subunit alpha 2"/>
    <property type="match status" value="1"/>
</dbReference>
<feature type="disulfide bond" evidence="12">
    <location>
        <begin position="986"/>
        <end position="1003"/>
    </location>
</feature>
<feature type="disulfide bond" evidence="12">
    <location>
        <begin position="1005"/>
        <end position="1014"/>
    </location>
</feature>
<feature type="domain" description="Laminin N-terminal" evidence="18">
    <location>
        <begin position="42"/>
        <end position="282"/>
    </location>
</feature>
<evidence type="ECO:0000256" key="8">
    <source>
        <dbReference type="ARBA" id="ARBA00023180"/>
    </source>
</evidence>
<evidence type="ECO:0000256" key="4">
    <source>
        <dbReference type="ARBA" id="ARBA00022729"/>
    </source>
</evidence>
<dbReference type="InterPro" id="IPR013320">
    <property type="entry name" value="ConA-like_dom_sf"/>
</dbReference>
<dbReference type="FunFam" id="2.10.25.10:FF:000069">
    <property type="entry name" value="Laminin subunit alpha 1"/>
    <property type="match status" value="1"/>
</dbReference>
<feature type="coiled-coil region" evidence="13">
    <location>
        <begin position="1906"/>
        <end position="1933"/>
    </location>
</feature>
<feature type="disulfide bond" evidence="12">
    <location>
        <begin position="891"/>
        <end position="908"/>
    </location>
</feature>
<feature type="disulfide bond" evidence="12">
    <location>
        <begin position="1033"/>
        <end position="1050"/>
    </location>
</feature>
<dbReference type="FunFam" id="2.60.120.200:FF:000200">
    <property type="entry name" value="Laminin subunit alpha-3"/>
    <property type="match status" value="1"/>
</dbReference>
<dbReference type="InterPro" id="IPR008979">
    <property type="entry name" value="Galactose-bd-like_sf"/>
</dbReference>
<feature type="disulfide bond" evidence="12">
    <location>
        <begin position="1031"/>
        <end position="1043"/>
    </location>
</feature>
<dbReference type="PROSITE" id="PS01248">
    <property type="entry name" value="EGF_LAM_1"/>
    <property type="match status" value="6"/>
</dbReference>
<dbReference type="FunFam" id="2.10.25.10:FF:000090">
    <property type="entry name" value="laminin subunit alpha"/>
    <property type="match status" value="1"/>
</dbReference>
<evidence type="ECO:0000256" key="14">
    <source>
        <dbReference type="SAM" id="SignalP"/>
    </source>
</evidence>
<dbReference type="GO" id="GO:0030054">
    <property type="term" value="C:cell junction"/>
    <property type="evidence" value="ECO:0007669"/>
    <property type="project" value="UniProtKB-ARBA"/>
</dbReference>
<dbReference type="FunFam" id="2.10.25.10:FF:000094">
    <property type="entry name" value="Laminin subunit alpha-2"/>
    <property type="match status" value="1"/>
</dbReference>
<dbReference type="GO" id="GO:0048731">
    <property type="term" value="P:system development"/>
    <property type="evidence" value="ECO:0007669"/>
    <property type="project" value="UniProtKB-ARBA"/>
</dbReference>
<evidence type="ECO:0000313" key="19">
    <source>
        <dbReference type="EMBL" id="EFA04469.2"/>
    </source>
</evidence>
<evidence type="ECO:0000256" key="2">
    <source>
        <dbReference type="ARBA" id="ARBA00022525"/>
    </source>
</evidence>
<feature type="domain" description="Laminin EGF-like" evidence="16">
    <location>
        <begin position="936"/>
        <end position="983"/>
    </location>
</feature>
<protein>
    <submittedName>
        <fullName evidence="19">Laminin subunit alpha-1-like Protein</fullName>
    </submittedName>
</protein>
<dbReference type="PROSITE" id="PS51117">
    <property type="entry name" value="LAMININ_NTER"/>
    <property type="match status" value="1"/>
</dbReference>
<dbReference type="InterPro" id="IPR001791">
    <property type="entry name" value="Laminin_G"/>
</dbReference>
<evidence type="ECO:0000259" key="16">
    <source>
        <dbReference type="PROSITE" id="PS50027"/>
    </source>
</evidence>
<dbReference type="FunFam" id="2.10.25.10:FF:000033">
    <property type="entry name" value="Laminin subunit alpha 2"/>
    <property type="match status" value="1"/>
</dbReference>
<feature type="signal peptide" evidence="14">
    <location>
        <begin position="1"/>
        <end position="18"/>
    </location>
</feature>
<evidence type="ECO:0000256" key="12">
    <source>
        <dbReference type="PROSITE-ProRule" id="PRU00460"/>
    </source>
</evidence>
<feature type="disulfide bond" evidence="12">
    <location>
        <begin position="938"/>
        <end position="955"/>
    </location>
</feature>
<keyword evidence="9 12" id="KW-0424">Laminin EGF-like domain</keyword>
<feature type="disulfide bond" evidence="12">
    <location>
        <begin position="1448"/>
        <end position="1457"/>
    </location>
</feature>
<evidence type="ECO:0000259" key="15">
    <source>
        <dbReference type="PROSITE" id="PS50025"/>
    </source>
</evidence>
<gene>
    <name evidence="19" type="primary">AUGUSTUS-3.0.2_14773</name>
    <name evidence="19" type="ORF">TcasGA2_TC014773</name>
</gene>
<evidence type="ECO:0000256" key="9">
    <source>
        <dbReference type="ARBA" id="ARBA00023292"/>
    </source>
</evidence>
<dbReference type="FunFam" id="2.10.25.10:FF:000082">
    <property type="entry name" value="Laminin subunit alpha 1"/>
    <property type="match status" value="1"/>
</dbReference>
<keyword evidence="13" id="KW-0175">Coiled coil</keyword>
<evidence type="ECO:0000313" key="20">
    <source>
        <dbReference type="Proteomes" id="UP000007266"/>
    </source>
</evidence>
<dbReference type="Gene3D" id="2.170.300.10">
    <property type="entry name" value="Tie2 ligand-binding domain superfamily"/>
    <property type="match status" value="1"/>
</dbReference>
<dbReference type="InterPro" id="IPR008211">
    <property type="entry name" value="Laminin_N"/>
</dbReference>